<evidence type="ECO:0000313" key="5">
    <source>
        <dbReference type="Proteomes" id="UP000192923"/>
    </source>
</evidence>
<evidence type="ECO:0000256" key="2">
    <source>
        <dbReference type="SAM" id="Phobius"/>
    </source>
</evidence>
<dbReference type="OrthoDB" id="9804804at2"/>
<feature type="transmembrane region" description="Helical" evidence="2">
    <location>
        <begin position="21"/>
        <end position="46"/>
    </location>
</feature>
<feature type="compositionally biased region" description="Low complexity" evidence="1">
    <location>
        <begin position="75"/>
        <end position="120"/>
    </location>
</feature>
<name>A0A1Y6CYD3_9GAMM</name>
<evidence type="ECO:0000259" key="3">
    <source>
        <dbReference type="Pfam" id="PF11127"/>
    </source>
</evidence>
<dbReference type="Pfam" id="PF11127">
    <property type="entry name" value="YgaP-like_TM"/>
    <property type="match status" value="1"/>
</dbReference>
<keyword evidence="2" id="KW-1133">Transmembrane helix</keyword>
<organism evidence="4 5">
    <name type="scientific">Methylomagnum ishizawai</name>
    <dbReference type="NCBI Taxonomy" id="1760988"/>
    <lineage>
        <taxon>Bacteria</taxon>
        <taxon>Pseudomonadati</taxon>
        <taxon>Pseudomonadota</taxon>
        <taxon>Gammaproteobacteria</taxon>
        <taxon>Methylococcales</taxon>
        <taxon>Methylococcaceae</taxon>
        <taxon>Methylomagnum</taxon>
    </lineage>
</organism>
<keyword evidence="2" id="KW-0812">Transmembrane</keyword>
<keyword evidence="5" id="KW-1185">Reference proteome</keyword>
<evidence type="ECO:0000313" key="4">
    <source>
        <dbReference type="EMBL" id="SMF95387.1"/>
    </source>
</evidence>
<keyword evidence="2" id="KW-0472">Membrane</keyword>
<gene>
    <name evidence="4" type="ORF">SAMN02949497_2750</name>
</gene>
<dbReference type="EMBL" id="FXAM01000001">
    <property type="protein sequence ID" value="SMF95387.1"/>
    <property type="molecule type" value="Genomic_DNA"/>
</dbReference>
<accession>A0A1Y6CYD3</accession>
<protein>
    <recommendedName>
        <fullName evidence="3">Inner membrane protein YgaP-like transmembrane domain-containing protein</fullName>
    </recommendedName>
</protein>
<feature type="domain" description="Inner membrane protein YgaP-like transmembrane" evidence="3">
    <location>
        <begin position="7"/>
        <end position="64"/>
    </location>
</feature>
<reference evidence="4 5" key="1">
    <citation type="submission" date="2016-12" db="EMBL/GenBank/DDBJ databases">
        <authorList>
            <person name="Song W.-J."/>
            <person name="Kurnit D.M."/>
        </authorList>
    </citation>
    <scope>NUCLEOTIDE SEQUENCE [LARGE SCALE GENOMIC DNA]</scope>
    <source>
        <strain evidence="4 5">175</strain>
    </source>
</reference>
<evidence type="ECO:0000256" key="1">
    <source>
        <dbReference type="SAM" id="MobiDB-lite"/>
    </source>
</evidence>
<proteinExistence type="predicted"/>
<dbReference type="RefSeq" id="WP_085213574.1">
    <property type="nucleotide sequence ID" value="NZ_FXAM01000001.1"/>
</dbReference>
<dbReference type="Proteomes" id="UP000192923">
    <property type="component" value="Unassembled WGS sequence"/>
</dbReference>
<dbReference type="AlphaFoldDB" id="A0A1Y6CYD3"/>
<sequence length="127" mass="12347">MAIDLCKKNIGPTEKYIRIGAGGLLTVLAGVGVVGAWGFIGLVPLATGLLGSCPVYTLMGKDTNGGTAQAETHAHGGACCGGSATPAEPTAATTAPEAPAEEPSTPTEAAAEASAEATPTAEEKPAA</sequence>
<dbReference type="InterPro" id="IPR021309">
    <property type="entry name" value="YgaP-like_TM"/>
</dbReference>
<feature type="region of interest" description="Disordered" evidence="1">
    <location>
        <begin position="64"/>
        <end position="127"/>
    </location>
</feature>